<keyword evidence="1" id="KW-0472">Membrane</keyword>
<accession>A0A7X6PLJ5</accession>
<feature type="transmembrane region" description="Helical" evidence="1">
    <location>
        <begin position="20"/>
        <end position="43"/>
    </location>
</feature>
<gene>
    <name evidence="2" type="ORF">GX859_01445</name>
</gene>
<keyword evidence="1" id="KW-0812">Transmembrane</keyword>
<name>A0A7X6PLJ5_9CORY</name>
<sequence>MVPLYLATFSDVAYELSRALLRFASVLFLAYVLTVVIVLVVTWRPKGRAPAMTVREVQAARVSRQTDIPAVTVLRPGHEAPLNEVRVAPLNTTSRELLPVSNLKMMPEIRTREVLR</sequence>
<dbReference type="AlphaFoldDB" id="A0A7X6PLJ5"/>
<dbReference type="Proteomes" id="UP000557899">
    <property type="component" value="Unassembled WGS sequence"/>
</dbReference>
<evidence type="ECO:0000313" key="3">
    <source>
        <dbReference type="Proteomes" id="UP000557899"/>
    </source>
</evidence>
<comment type="caution">
    <text evidence="2">The sequence shown here is derived from an EMBL/GenBank/DDBJ whole genome shotgun (WGS) entry which is preliminary data.</text>
</comment>
<dbReference type="EMBL" id="JAAZHI010000029">
    <property type="protein sequence ID" value="NLA54954.1"/>
    <property type="molecule type" value="Genomic_DNA"/>
</dbReference>
<organism evidence="2 3">
    <name type="scientific">Corynebacterium humireducens</name>
    <dbReference type="NCBI Taxonomy" id="1223514"/>
    <lineage>
        <taxon>Bacteria</taxon>
        <taxon>Bacillati</taxon>
        <taxon>Actinomycetota</taxon>
        <taxon>Actinomycetes</taxon>
        <taxon>Mycobacteriales</taxon>
        <taxon>Corynebacteriaceae</taxon>
        <taxon>Corynebacterium</taxon>
    </lineage>
</organism>
<keyword evidence="1" id="KW-1133">Transmembrane helix</keyword>
<evidence type="ECO:0000313" key="2">
    <source>
        <dbReference type="EMBL" id="NLA54954.1"/>
    </source>
</evidence>
<reference evidence="2 3" key="1">
    <citation type="journal article" date="2020" name="Biotechnol. Biofuels">
        <title>New insights from the biogas microbiome by comprehensive genome-resolved metagenomics of nearly 1600 species originating from multiple anaerobic digesters.</title>
        <authorList>
            <person name="Campanaro S."/>
            <person name="Treu L."/>
            <person name="Rodriguez-R L.M."/>
            <person name="Kovalovszki A."/>
            <person name="Ziels R.M."/>
            <person name="Maus I."/>
            <person name="Zhu X."/>
            <person name="Kougias P.G."/>
            <person name="Basile A."/>
            <person name="Luo G."/>
            <person name="Schluter A."/>
            <person name="Konstantinidis K.T."/>
            <person name="Angelidaki I."/>
        </authorList>
    </citation>
    <scope>NUCLEOTIDE SEQUENCE [LARGE SCALE GENOMIC DNA]</scope>
    <source>
        <strain evidence="2">AS15tlH2ME_198</strain>
    </source>
</reference>
<protein>
    <submittedName>
        <fullName evidence="2">Uncharacterized protein</fullName>
    </submittedName>
</protein>
<evidence type="ECO:0000256" key="1">
    <source>
        <dbReference type="SAM" id="Phobius"/>
    </source>
</evidence>
<proteinExistence type="predicted"/>